<feature type="region of interest" description="Disordered" evidence="1">
    <location>
        <begin position="42"/>
        <end position="70"/>
    </location>
</feature>
<evidence type="ECO:0000313" key="4">
    <source>
        <dbReference type="Proteomes" id="UP000032180"/>
    </source>
</evidence>
<reference evidence="4" key="2">
    <citation type="submission" date="2013-12" db="EMBL/GenBank/DDBJ databases">
        <authorList>
            <person name="Yu Y."/>
            <person name="Lee S."/>
            <person name="de Baynast K."/>
            <person name="Wissotski M."/>
            <person name="Liu L."/>
            <person name="Talag J."/>
            <person name="Goicoechea J."/>
            <person name="Angelova A."/>
            <person name="Jetty R."/>
            <person name="Kudrna D."/>
            <person name="Golser W."/>
            <person name="Rivera L."/>
            <person name="Zhang J."/>
            <person name="Wing R."/>
        </authorList>
    </citation>
    <scope>NUCLEOTIDE SEQUENCE</scope>
</reference>
<reference evidence="3 4" key="1">
    <citation type="submission" date="2012-08" db="EMBL/GenBank/DDBJ databases">
        <title>Oryza genome evolution.</title>
        <authorList>
            <person name="Wing R.A."/>
        </authorList>
    </citation>
    <scope>NUCLEOTIDE SEQUENCE</scope>
</reference>
<proteinExistence type="predicted"/>
<dbReference type="eggNOG" id="ENOG502R6FJ">
    <property type="taxonomic scope" value="Eukaryota"/>
</dbReference>
<dbReference type="SUPFAM" id="SSF52047">
    <property type="entry name" value="RNI-like"/>
    <property type="match status" value="1"/>
</dbReference>
<dbReference type="PANTHER" id="PTHR32141:SF135">
    <property type="entry name" value="OS09G0516450 PROTEIN"/>
    <property type="match status" value="1"/>
</dbReference>
<dbReference type="InterPro" id="IPR036047">
    <property type="entry name" value="F-box-like_dom_sf"/>
</dbReference>
<dbReference type="PROSITE" id="PS50181">
    <property type="entry name" value="FBOX"/>
    <property type="match status" value="1"/>
</dbReference>
<keyword evidence="4" id="KW-1185">Reference proteome</keyword>
<dbReference type="Gramene" id="LPERR06G11810.1">
    <property type="protein sequence ID" value="LPERR06G11810.1"/>
    <property type="gene ID" value="LPERR06G11810"/>
</dbReference>
<dbReference type="Pfam" id="PF00646">
    <property type="entry name" value="F-box"/>
    <property type="match status" value="2"/>
</dbReference>
<dbReference type="Gene3D" id="3.80.10.10">
    <property type="entry name" value="Ribonuclease Inhibitor"/>
    <property type="match status" value="1"/>
</dbReference>
<evidence type="ECO:0000259" key="2">
    <source>
        <dbReference type="PROSITE" id="PS50181"/>
    </source>
</evidence>
<dbReference type="SUPFAM" id="SSF81383">
    <property type="entry name" value="F-box domain"/>
    <property type="match status" value="2"/>
</dbReference>
<protein>
    <recommendedName>
        <fullName evidence="2">F-box domain-containing protein</fullName>
    </recommendedName>
</protein>
<reference evidence="3" key="3">
    <citation type="submission" date="2015-04" db="UniProtKB">
        <authorList>
            <consortium name="EnsemblPlants"/>
        </authorList>
    </citation>
    <scope>IDENTIFICATION</scope>
</reference>
<organism evidence="3 4">
    <name type="scientific">Leersia perrieri</name>
    <dbReference type="NCBI Taxonomy" id="77586"/>
    <lineage>
        <taxon>Eukaryota</taxon>
        <taxon>Viridiplantae</taxon>
        <taxon>Streptophyta</taxon>
        <taxon>Embryophyta</taxon>
        <taxon>Tracheophyta</taxon>
        <taxon>Spermatophyta</taxon>
        <taxon>Magnoliopsida</taxon>
        <taxon>Liliopsida</taxon>
        <taxon>Poales</taxon>
        <taxon>Poaceae</taxon>
        <taxon>BOP clade</taxon>
        <taxon>Oryzoideae</taxon>
        <taxon>Oryzeae</taxon>
        <taxon>Oryzinae</taxon>
        <taxon>Leersia</taxon>
    </lineage>
</organism>
<evidence type="ECO:0000256" key="1">
    <source>
        <dbReference type="SAM" id="MobiDB-lite"/>
    </source>
</evidence>
<evidence type="ECO:0000313" key="3">
    <source>
        <dbReference type="EnsemblPlants" id="LPERR06G11810.1"/>
    </source>
</evidence>
<dbReference type="EnsemblPlants" id="LPERR06G11810.1">
    <property type="protein sequence ID" value="LPERR06G11810.1"/>
    <property type="gene ID" value="LPERR06G11810"/>
</dbReference>
<dbReference type="InterPro" id="IPR053781">
    <property type="entry name" value="F-box_AtFBL13-like"/>
</dbReference>
<dbReference type="InterPro" id="IPR055411">
    <property type="entry name" value="LRR_FXL15/At3g58940/PEG3-like"/>
</dbReference>
<feature type="domain" description="F-box" evidence="2">
    <location>
        <begin position="70"/>
        <end position="103"/>
    </location>
</feature>
<name>A0A0D9WQ14_9ORYZ</name>
<sequence length="725" mass="80610">MEQLSRQALVGVSMVQMRAMMQRDGMPAEWLDIGMEMMRQLTSDPIPDPPVSTRAPLASAAASRPPADGLDRISALPDELLRDLVSRLPARDAARTSALSSRWLLVWRSAPLSLVDAHLAGEKSAAVVEAVSRALASHPGPFRCAHLTRTPMEGHRGEVARWIDALAEKGVEEMVFINRPWPLDLPLPAAILRCGASLTRLHLGVWRLPNTRAAPRAASFPRLRELVLSCVAMEERDVAFLLDRSPALEALAVIHCQNGARLRVVSRSLRVLQLCLTALIYLHVVDAPRLERLMIWMTEKGRRRDSALLNIGNAPNLRLLGFMEPGMHDLGIGNTIIKAGMKFSPSTVVRSVKILALEVKFTVRNEARMLPSFLKCFPSVETLHIHSLNADDNEPVGKLNLKFWQDAGLIKCVQHHMKKVIMREFRGTKSELTFLKFIAEHAQKLEMMLVVVANGCFCLRKEDAQAQMEALLASAKWASKGCKLVAFENPCSEVGAPAWSVRLGFCFDISDPFEYINDHSPMVWRPRHGDIVSRLPAKDAARTSALSSRWRLVWRSVPLVLADAHLLPRHGVRVMISPEKSRGLVASVSRALAAHPGPFRCVHLTITAMDAHRSEIARWLDVLAAGVEHLVFLNRPWPLDLPLPTTLLRCGASLTRLHIGFWRFPDTRAAAFPQLRQLSLAMVVIEDRDLAFLLDRSPALETLSVVMGQSGSRVRLASILDQMEL</sequence>
<dbReference type="HOGENOM" id="CLU_023151_4_2_1"/>
<dbReference type="InterPro" id="IPR001810">
    <property type="entry name" value="F-box_dom"/>
</dbReference>
<dbReference type="PANTHER" id="PTHR32141">
    <property type="match status" value="1"/>
</dbReference>
<dbReference type="Pfam" id="PF08387">
    <property type="entry name" value="FBD"/>
    <property type="match status" value="1"/>
</dbReference>
<dbReference type="InterPro" id="IPR006566">
    <property type="entry name" value="FBD"/>
</dbReference>
<dbReference type="InterPro" id="IPR032675">
    <property type="entry name" value="LRR_dom_sf"/>
</dbReference>
<dbReference type="STRING" id="77586.A0A0D9WQ14"/>
<dbReference type="CDD" id="cd22160">
    <property type="entry name" value="F-box_AtFBL13-like"/>
    <property type="match status" value="1"/>
</dbReference>
<accession>A0A0D9WQ14</accession>
<dbReference type="Proteomes" id="UP000032180">
    <property type="component" value="Chromosome 6"/>
</dbReference>
<dbReference type="Pfam" id="PF24758">
    <property type="entry name" value="LRR_At5g56370"/>
    <property type="match status" value="2"/>
</dbReference>
<dbReference type="AlphaFoldDB" id="A0A0D9WQ14"/>
<dbReference type="InterPro" id="IPR055302">
    <property type="entry name" value="F-box_dom-containing"/>
</dbReference>
<feature type="compositionally biased region" description="Low complexity" evidence="1">
    <location>
        <begin position="54"/>
        <end position="67"/>
    </location>
</feature>